<accession>A0A9X9LE23</accession>
<evidence type="ECO:0000313" key="2">
    <source>
        <dbReference type="EMBL" id="VCW61416.1"/>
    </source>
</evidence>
<gene>
    <name evidence="2" type="ORF">BN2614_LOCUS1</name>
</gene>
<dbReference type="EMBL" id="CYRY02001118">
    <property type="protein sequence ID" value="VCW61416.1"/>
    <property type="molecule type" value="Genomic_DNA"/>
</dbReference>
<protein>
    <submittedName>
        <fullName evidence="2">Uncharacterized protein</fullName>
    </submittedName>
</protein>
<comment type="caution">
    <text evidence="2">The sequence shown here is derived from an EMBL/GenBank/DDBJ whole genome shotgun (WGS) entry which is preliminary data.</text>
</comment>
<evidence type="ECO:0000256" key="1">
    <source>
        <dbReference type="SAM" id="SignalP"/>
    </source>
</evidence>
<evidence type="ECO:0000313" key="3">
    <source>
        <dbReference type="Proteomes" id="UP000269945"/>
    </source>
</evidence>
<proteinExistence type="predicted"/>
<sequence length="152" mass="16663">MILSYLFWVLGGSVKSILLTPIISVSHLVCKPEGHAQSLHILGDTCFKFPSTSSNNQDSTISLRCAYNHIFYHVSVSWGISEGPIILAGLEFPQGDISGDTTFTCSFQLIQDPGILEGAFSHLSSLLLKFFDSFFVASTTFVDQRTSSHRLA</sequence>
<organism evidence="2 3">
    <name type="scientific">Gulo gulo</name>
    <name type="common">Wolverine</name>
    <name type="synonym">Gluton</name>
    <dbReference type="NCBI Taxonomy" id="48420"/>
    <lineage>
        <taxon>Eukaryota</taxon>
        <taxon>Metazoa</taxon>
        <taxon>Chordata</taxon>
        <taxon>Craniata</taxon>
        <taxon>Vertebrata</taxon>
        <taxon>Euteleostomi</taxon>
        <taxon>Mammalia</taxon>
        <taxon>Eutheria</taxon>
        <taxon>Laurasiatheria</taxon>
        <taxon>Carnivora</taxon>
        <taxon>Caniformia</taxon>
        <taxon>Musteloidea</taxon>
        <taxon>Mustelidae</taxon>
        <taxon>Guloninae</taxon>
        <taxon>Gulo</taxon>
    </lineage>
</organism>
<keyword evidence="1" id="KW-0732">Signal</keyword>
<feature type="chain" id="PRO_5040885164" evidence="1">
    <location>
        <begin position="17"/>
        <end position="152"/>
    </location>
</feature>
<dbReference type="Proteomes" id="UP000269945">
    <property type="component" value="Unassembled WGS sequence"/>
</dbReference>
<dbReference type="AlphaFoldDB" id="A0A9X9LE23"/>
<reference evidence="2 3" key="1">
    <citation type="submission" date="2018-10" db="EMBL/GenBank/DDBJ databases">
        <authorList>
            <person name="Ekblom R."/>
            <person name="Jareborg N."/>
        </authorList>
    </citation>
    <scope>NUCLEOTIDE SEQUENCE [LARGE SCALE GENOMIC DNA]</scope>
    <source>
        <tissue evidence="2">Muscle</tissue>
    </source>
</reference>
<keyword evidence="3" id="KW-1185">Reference proteome</keyword>
<feature type="signal peptide" evidence="1">
    <location>
        <begin position="1"/>
        <end position="16"/>
    </location>
</feature>
<name>A0A9X9LE23_GULGU</name>